<dbReference type="AlphaFoldDB" id="A0A0F9JSF3"/>
<sequence>MIWWKEKGKGGCYTIAHPPEEGEDGCRFESFQKTGGAVPNEIQEIFGVAEVELGPSNTVTPQLSDQFDTPFVLGESGSKRARIIGKATRLDLVVTAQAACKTSGDAHKRDAATAEQQGKEAQEQLEALPNIEEYDGLARTLTGVMDELDIILTVARRGRKLHEELEVVCSRLSAVDVSKIDLAPAQEALNKAERVERVVGPYLQAREQVVSVDVPDLSNAFEVLEQARKISIITGMYLTSVSEFQEAQRDQSDAATIREVVANNYIFACNEAGVCTVCQGILNHKEVCVT</sequence>
<name>A0A0F9JSF3_9ZZZZ</name>
<accession>A0A0F9JSF3</accession>
<dbReference type="EMBL" id="LAZR01009436">
    <property type="protein sequence ID" value="KKM72623.1"/>
    <property type="molecule type" value="Genomic_DNA"/>
</dbReference>
<gene>
    <name evidence="1" type="ORF">LCGC14_1418700</name>
</gene>
<evidence type="ECO:0000313" key="1">
    <source>
        <dbReference type="EMBL" id="KKM72623.1"/>
    </source>
</evidence>
<protein>
    <submittedName>
        <fullName evidence="1">Uncharacterized protein</fullName>
    </submittedName>
</protein>
<reference evidence="1" key="1">
    <citation type="journal article" date="2015" name="Nature">
        <title>Complex archaea that bridge the gap between prokaryotes and eukaryotes.</title>
        <authorList>
            <person name="Spang A."/>
            <person name="Saw J.H."/>
            <person name="Jorgensen S.L."/>
            <person name="Zaremba-Niedzwiedzka K."/>
            <person name="Martijn J."/>
            <person name="Lind A.E."/>
            <person name="van Eijk R."/>
            <person name="Schleper C."/>
            <person name="Guy L."/>
            <person name="Ettema T.J."/>
        </authorList>
    </citation>
    <scope>NUCLEOTIDE SEQUENCE</scope>
</reference>
<comment type="caution">
    <text evidence="1">The sequence shown here is derived from an EMBL/GenBank/DDBJ whole genome shotgun (WGS) entry which is preliminary data.</text>
</comment>
<proteinExistence type="predicted"/>
<organism evidence="1">
    <name type="scientific">marine sediment metagenome</name>
    <dbReference type="NCBI Taxonomy" id="412755"/>
    <lineage>
        <taxon>unclassified sequences</taxon>
        <taxon>metagenomes</taxon>
        <taxon>ecological metagenomes</taxon>
    </lineage>
</organism>